<comment type="caution">
    <text evidence="1">The sequence shown here is derived from an EMBL/GenBank/DDBJ whole genome shotgun (WGS) entry which is preliminary data.</text>
</comment>
<accession>A0ACC1C2J4</accession>
<evidence type="ECO:0000313" key="2">
    <source>
        <dbReference type="Proteomes" id="UP001164250"/>
    </source>
</evidence>
<keyword evidence="2" id="KW-1185">Reference proteome</keyword>
<dbReference type="EMBL" id="CM047898">
    <property type="protein sequence ID" value="KAJ0106481.1"/>
    <property type="molecule type" value="Genomic_DNA"/>
</dbReference>
<evidence type="ECO:0000313" key="1">
    <source>
        <dbReference type="EMBL" id="KAJ0106481.1"/>
    </source>
</evidence>
<dbReference type="Proteomes" id="UP001164250">
    <property type="component" value="Chromosome 2"/>
</dbReference>
<proteinExistence type="predicted"/>
<gene>
    <name evidence="1" type="ORF">Patl1_17873</name>
</gene>
<protein>
    <submittedName>
        <fullName evidence="1">Uncharacterized protein</fullName>
    </submittedName>
</protein>
<sequence length="646" mass="72285">MKGEEVRENMEKSEGDMASKNYENGTSEKNERDVVMDKTENGGLVIENTEINGTLELDMKAVSNKEPEINYRGWKAMPFIIGNETFEKLGSYWHTRQSVDLSNFCLQHEEHNLLQQLSISSMAPQTLALCLELIFVILTSVAIRRWDSLQLLLSWYFFCCLGLQTIQLTAAIHKLHPHHCAAESATCEGPTVGQMAFLLCGFGLMIIGAGGVRPCNLAFGADQFNPETESGKKGINSFFNWYFFTYTFAQMVSLTLIVYVQSNVSWAIGLAIPALLMFIACVLFFMGSKIYVKVKATGSPMTSVAQVIAVAIKKRRLKQPDHPWLSLFNYIPPTSINSKLPYSHQFRFLDKAAIVTPEDKINPDGSPANPWKLCCMQQVEEVKCIFRVLPIWAAALVYHVAIVQQQTYVVFQAQQSDRRLGNTNFKIPAATYVVFFMLSLTLWLPIYDRIVVPCLRRLTGKEEGITLLQRMGIGIALSVITMIISAIVEEHRRTVALTKPTLGIQPRRGAISSMSAMFLVPQLALAGLAEAFAAVGQVEFYYKQFPENMRSIAGSLFYCGIAGSSYLSSLLIGVVHKTTERAATGDWLAEDLNKGRLDYYYYVIAAFGILNFGYFLVCSSWYKYKETGSDTIKANGEKKQSDKTLV</sequence>
<name>A0ACC1C2J4_9ROSI</name>
<reference evidence="2" key="1">
    <citation type="journal article" date="2023" name="G3 (Bethesda)">
        <title>Genome assembly and association tests identify interacting loci associated with vigor, precocity, and sex in interspecific pistachio rootstocks.</title>
        <authorList>
            <person name="Palmer W."/>
            <person name="Jacygrad E."/>
            <person name="Sagayaradj S."/>
            <person name="Cavanaugh K."/>
            <person name="Han R."/>
            <person name="Bertier L."/>
            <person name="Beede B."/>
            <person name="Kafkas S."/>
            <person name="Golino D."/>
            <person name="Preece J."/>
            <person name="Michelmore R."/>
        </authorList>
    </citation>
    <scope>NUCLEOTIDE SEQUENCE [LARGE SCALE GENOMIC DNA]</scope>
</reference>
<organism evidence="1 2">
    <name type="scientific">Pistacia atlantica</name>
    <dbReference type="NCBI Taxonomy" id="434234"/>
    <lineage>
        <taxon>Eukaryota</taxon>
        <taxon>Viridiplantae</taxon>
        <taxon>Streptophyta</taxon>
        <taxon>Embryophyta</taxon>
        <taxon>Tracheophyta</taxon>
        <taxon>Spermatophyta</taxon>
        <taxon>Magnoliopsida</taxon>
        <taxon>eudicotyledons</taxon>
        <taxon>Gunneridae</taxon>
        <taxon>Pentapetalae</taxon>
        <taxon>rosids</taxon>
        <taxon>malvids</taxon>
        <taxon>Sapindales</taxon>
        <taxon>Anacardiaceae</taxon>
        <taxon>Pistacia</taxon>
    </lineage>
</organism>